<reference evidence="4" key="1">
    <citation type="submission" date="2023-07" db="EMBL/GenBank/DDBJ databases">
        <authorList>
            <person name="Stuckert A."/>
        </authorList>
    </citation>
    <scope>NUCLEOTIDE SEQUENCE</scope>
</reference>
<organism evidence="4 5">
    <name type="scientific">Ranitomeya imitator</name>
    <name type="common">mimic poison frog</name>
    <dbReference type="NCBI Taxonomy" id="111125"/>
    <lineage>
        <taxon>Eukaryota</taxon>
        <taxon>Metazoa</taxon>
        <taxon>Chordata</taxon>
        <taxon>Craniata</taxon>
        <taxon>Vertebrata</taxon>
        <taxon>Euteleostomi</taxon>
        <taxon>Amphibia</taxon>
        <taxon>Batrachia</taxon>
        <taxon>Anura</taxon>
        <taxon>Neobatrachia</taxon>
        <taxon>Hyloidea</taxon>
        <taxon>Dendrobatidae</taxon>
        <taxon>Dendrobatinae</taxon>
        <taxon>Ranitomeya</taxon>
    </lineage>
</organism>
<evidence type="ECO:0000313" key="5">
    <source>
        <dbReference type="Proteomes" id="UP001176940"/>
    </source>
</evidence>
<dbReference type="EMBL" id="CAUEEQ010026303">
    <property type="protein sequence ID" value="CAJ0947030.1"/>
    <property type="molecule type" value="Genomic_DNA"/>
</dbReference>
<dbReference type="Proteomes" id="UP001176940">
    <property type="component" value="Unassembled WGS sequence"/>
</dbReference>
<proteinExistence type="inferred from homology"/>
<feature type="domain" description="Exocyst complex component Sec8 middle helical bundle" evidence="3">
    <location>
        <begin position="198"/>
        <end position="332"/>
    </location>
</feature>
<feature type="non-terminal residue" evidence="4">
    <location>
        <position position="339"/>
    </location>
</feature>
<keyword evidence="2" id="KW-1133">Transmembrane helix</keyword>
<protein>
    <recommendedName>
        <fullName evidence="1">Exocyst complex component Sec8</fullName>
    </recommendedName>
</protein>
<evidence type="ECO:0000259" key="3">
    <source>
        <dbReference type="Pfam" id="PF20652"/>
    </source>
</evidence>
<keyword evidence="1" id="KW-0268">Exocytosis</keyword>
<evidence type="ECO:0000256" key="2">
    <source>
        <dbReference type="SAM" id="Phobius"/>
    </source>
</evidence>
<dbReference type="PANTHER" id="PTHR14146:SF0">
    <property type="entry name" value="EXOCYST COMPLEX COMPONENT 4"/>
    <property type="match status" value="1"/>
</dbReference>
<sequence length="339" mass="38171">MGKYEWCRAVYGAQLWDKNERCLAPETDTNAIYELAYISAIIMVSAVDSLEGPLLQVEGLSDLRLELHSKKMNMHSVLIDELHRHLYIKSTSRVGQWNQDKNRSGPLLMHPIILFALAAAAWHWLLQEAADDERLLFPSAVPADLRSLPKDSPLPVLDVTNLSTPRKFLDTSQFGSPGCSTVKDLSLQEIKEDPDSDPEESSIVFMGVLIKGLAKLKKIPETVKAIKERLENELKQIVKRSTTQVADSGYQRGETVTQENQPRLLLELLELLFDKFNAVASAHSVVLGYLQETVASPTSQDGDTKLYDMAEVWVKIQTVIQEKIMDYPSNENLFTTQFK</sequence>
<dbReference type="InterPro" id="IPR048630">
    <property type="entry name" value="Sec8_M"/>
</dbReference>
<keyword evidence="1" id="KW-0813">Transport</keyword>
<comment type="caution">
    <text evidence="4">The sequence shown here is derived from an EMBL/GenBank/DDBJ whole genome shotgun (WGS) entry which is preliminary data.</text>
</comment>
<name>A0ABN9LT93_9NEOB</name>
<keyword evidence="2" id="KW-0812">Transmembrane</keyword>
<keyword evidence="1" id="KW-0653">Protein transport</keyword>
<accession>A0ABN9LT93</accession>
<keyword evidence="5" id="KW-1185">Reference proteome</keyword>
<dbReference type="Pfam" id="PF20652">
    <property type="entry name" value="Sec8_C"/>
    <property type="match status" value="1"/>
</dbReference>
<comment type="similarity">
    <text evidence="1">Belongs to the SEC8 family.</text>
</comment>
<evidence type="ECO:0000256" key="1">
    <source>
        <dbReference type="RuleBase" id="RU367079"/>
    </source>
</evidence>
<comment type="function">
    <text evidence="1">Component of the exocyst complex involved in the docking of exocytic vesicles with fusion sites on the plasma membrane.</text>
</comment>
<keyword evidence="2" id="KW-0472">Membrane</keyword>
<gene>
    <name evidence="4" type="ORF">RIMI_LOCUS11551277</name>
</gene>
<dbReference type="InterPro" id="IPR039682">
    <property type="entry name" value="Sec8/EXOC4"/>
</dbReference>
<feature type="transmembrane region" description="Helical" evidence="2">
    <location>
        <begin position="107"/>
        <end position="125"/>
    </location>
</feature>
<dbReference type="PANTHER" id="PTHR14146">
    <property type="entry name" value="EXOCYST COMPLEX COMPONENT 4"/>
    <property type="match status" value="1"/>
</dbReference>
<evidence type="ECO:0000313" key="4">
    <source>
        <dbReference type="EMBL" id="CAJ0947030.1"/>
    </source>
</evidence>